<evidence type="ECO:0000256" key="4">
    <source>
        <dbReference type="PROSITE-ProRule" id="PRU00175"/>
    </source>
</evidence>
<evidence type="ECO:0000313" key="7">
    <source>
        <dbReference type="EMBL" id="KAK9167290.1"/>
    </source>
</evidence>
<organism evidence="7 8">
    <name type="scientific">Stephania cephalantha</name>
    <dbReference type="NCBI Taxonomy" id="152367"/>
    <lineage>
        <taxon>Eukaryota</taxon>
        <taxon>Viridiplantae</taxon>
        <taxon>Streptophyta</taxon>
        <taxon>Embryophyta</taxon>
        <taxon>Tracheophyta</taxon>
        <taxon>Spermatophyta</taxon>
        <taxon>Magnoliopsida</taxon>
        <taxon>Ranunculales</taxon>
        <taxon>Menispermaceae</taxon>
        <taxon>Menispermoideae</taxon>
        <taxon>Cissampelideae</taxon>
        <taxon>Stephania</taxon>
    </lineage>
</organism>
<reference evidence="7 8" key="1">
    <citation type="submission" date="2024-01" db="EMBL/GenBank/DDBJ databases">
        <title>Genome assemblies of Stephania.</title>
        <authorList>
            <person name="Yang L."/>
        </authorList>
    </citation>
    <scope>NUCLEOTIDE SEQUENCE [LARGE SCALE GENOMIC DNA]</scope>
    <source>
        <strain evidence="7">JXDWG</strain>
        <tissue evidence="7">Leaf</tissue>
    </source>
</reference>
<dbReference type="Gene3D" id="2.30.30.1150">
    <property type="match status" value="1"/>
</dbReference>
<dbReference type="EMBL" id="JBBNAG010000001">
    <property type="protein sequence ID" value="KAK9167290.1"/>
    <property type="molecule type" value="Genomic_DNA"/>
</dbReference>
<dbReference type="InterPro" id="IPR001841">
    <property type="entry name" value="Znf_RING"/>
</dbReference>
<evidence type="ECO:0000313" key="8">
    <source>
        <dbReference type="Proteomes" id="UP001419268"/>
    </source>
</evidence>
<accession>A0AAP0Q4P0</accession>
<dbReference type="Gene3D" id="3.30.40.10">
    <property type="entry name" value="Zinc/RING finger domain, C3HC4 (zinc finger)"/>
    <property type="match status" value="1"/>
</dbReference>
<comment type="caution">
    <text evidence="7">The sequence shown here is derived from an EMBL/GenBank/DDBJ whole genome shotgun (WGS) entry which is preliminary data.</text>
</comment>
<feature type="domain" description="RING-type" evidence="6">
    <location>
        <begin position="171"/>
        <end position="221"/>
    </location>
</feature>
<dbReference type="Pfam" id="PF00628">
    <property type="entry name" value="PHD"/>
    <property type="match status" value="2"/>
</dbReference>
<proteinExistence type="predicted"/>
<dbReference type="InterPro" id="IPR011011">
    <property type="entry name" value="Znf_FYVE_PHD"/>
</dbReference>
<evidence type="ECO:0000259" key="5">
    <source>
        <dbReference type="PROSITE" id="PS50016"/>
    </source>
</evidence>
<dbReference type="SUPFAM" id="SSF57903">
    <property type="entry name" value="FYVE/PHD zinc finger"/>
    <property type="match status" value="2"/>
</dbReference>
<evidence type="ECO:0000259" key="6">
    <source>
        <dbReference type="PROSITE" id="PS50089"/>
    </source>
</evidence>
<name>A0AAP0Q4P0_9MAGN</name>
<dbReference type="InterPro" id="IPR019786">
    <property type="entry name" value="Zinc_finger_PHD-type_CS"/>
</dbReference>
<protein>
    <submittedName>
        <fullName evidence="7">Uncharacterized protein</fullName>
    </submittedName>
</protein>
<sequence>MLFYVDVQAVWRKFQKIANEMASLAKGLTDLSRTSYNEQLPKPEQANISGLDKVSICRRCGKKAVGKDCLICDSCEEIYHISCIEPAVQKIPPRCWYCASCTASGIKPPHANCVVCERLNNPVTQVQSHVGTGLKEQITKAALRNLGDKSTSMGNGDVIRSSSESRVRSICKICRQEDVESHRLPSRICGHSQCPNKYYHEQCLSSRQLKTYGRCWYCPSCLCVACLTDKDDDKIVLCDGCDHAYHIYCLEPPRAHIPKGKWFCKICVAGIQAIHEAKRFVVNFEKRPKKGKYMGLKSAVGSVDMLLSAAETLKSEEKLKS</sequence>
<gene>
    <name evidence="7" type="ORF">Scep_002481</name>
</gene>
<keyword evidence="3" id="KW-0862">Zinc</keyword>
<keyword evidence="2 4" id="KW-0863">Zinc-finger</keyword>
<evidence type="ECO:0000256" key="2">
    <source>
        <dbReference type="ARBA" id="ARBA00022771"/>
    </source>
</evidence>
<dbReference type="SMART" id="SM00249">
    <property type="entry name" value="PHD"/>
    <property type="match status" value="3"/>
</dbReference>
<dbReference type="PROSITE" id="PS50089">
    <property type="entry name" value="ZF_RING_2"/>
    <property type="match status" value="1"/>
</dbReference>
<evidence type="ECO:0000256" key="1">
    <source>
        <dbReference type="ARBA" id="ARBA00022723"/>
    </source>
</evidence>
<dbReference type="SMART" id="SM00184">
    <property type="entry name" value="RING"/>
    <property type="match status" value="2"/>
</dbReference>
<dbReference type="AlphaFoldDB" id="A0AAP0Q4P0"/>
<dbReference type="InterPro" id="IPR013083">
    <property type="entry name" value="Znf_RING/FYVE/PHD"/>
</dbReference>
<dbReference type="InterPro" id="IPR001965">
    <property type="entry name" value="Znf_PHD"/>
</dbReference>
<dbReference type="PROSITE" id="PS50016">
    <property type="entry name" value="ZF_PHD_2"/>
    <property type="match status" value="2"/>
</dbReference>
<dbReference type="PROSITE" id="PS01359">
    <property type="entry name" value="ZF_PHD_1"/>
    <property type="match status" value="1"/>
</dbReference>
<dbReference type="InterPro" id="IPR019787">
    <property type="entry name" value="Znf_PHD-finger"/>
</dbReference>
<evidence type="ECO:0000256" key="3">
    <source>
        <dbReference type="ARBA" id="ARBA00022833"/>
    </source>
</evidence>
<dbReference type="Proteomes" id="UP001419268">
    <property type="component" value="Unassembled WGS sequence"/>
</dbReference>
<keyword evidence="1" id="KW-0479">Metal-binding</keyword>
<feature type="domain" description="PHD-type" evidence="5">
    <location>
        <begin position="54"/>
        <end position="104"/>
    </location>
</feature>
<dbReference type="PANTHER" id="PTHR47162:SF9">
    <property type="entry name" value="PHD FINGER PROTEIN EHD3-LIKE"/>
    <property type="match status" value="1"/>
</dbReference>
<keyword evidence="8" id="KW-1185">Reference proteome</keyword>
<dbReference type="GO" id="GO:0008270">
    <property type="term" value="F:zinc ion binding"/>
    <property type="evidence" value="ECO:0007669"/>
    <property type="project" value="UniProtKB-KW"/>
</dbReference>
<feature type="domain" description="PHD-type" evidence="5">
    <location>
        <begin position="220"/>
        <end position="270"/>
    </location>
</feature>
<dbReference type="PANTHER" id="PTHR47162">
    <property type="entry name" value="OS02G0192300 PROTEIN"/>
    <property type="match status" value="1"/>
</dbReference>